<dbReference type="PANTHER" id="PTHR33507">
    <property type="entry name" value="INNER MEMBRANE PROTEIN YBBJ"/>
    <property type="match status" value="1"/>
</dbReference>
<dbReference type="EMBL" id="JADIVZ010000009">
    <property type="protein sequence ID" value="MBF4163143.1"/>
    <property type="molecule type" value="Genomic_DNA"/>
</dbReference>
<accession>A0A930UYD6</accession>
<dbReference type="Proteomes" id="UP000656804">
    <property type="component" value="Unassembled WGS sequence"/>
</dbReference>
<keyword evidence="2 5" id="KW-0812">Transmembrane</keyword>
<evidence type="ECO:0000313" key="8">
    <source>
        <dbReference type="Proteomes" id="UP000656804"/>
    </source>
</evidence>
<reference evidence="7" key="1">
    <citation type="submission" date="2020-11" db="EMBL/GenBank/DDBJ databases">
        <title>Nocardioides sp. CBS4Y-1, whole genome shotgun sequence.</title>
        <authorList>
            <person name="Tuo L."/>
        </authorList>
    </citation>
    <scope>NUCLEOTIDE SEQUENCE</scope>
    <source>
        <strain evidence="7">CBS4Y-1</strain>
    </source>
</reference>
<dbReference type="PANTHER" id="PTHR33507:SF3">
    <property type="entry name" value="INNER MEMBRANE PROTEIN YBBJ"/>
    <property type="match status" value="1"/>
</dbReference>
<feature type="transmembrane region" description="Helical" evidence="5">
    <location>
        <begin position="46"/>
        <end position="69"/>
    </location>
</feature>
<proteinExistence type="predicted"/>
<keyword evidence="3 5" id="KW-1133">Transmembrane helix</keyword>
<evidence type="ECO:0000256" key="5">
    <source>
        <dbReference type="SAM" id="Phobius"/>
    </source>
</evidence>
<comment type="subcellular location">
    <subcellularLocation>
        <location evidence="1">Membrane</location>
        <topology evidence="1">Multi-pass membrane protein</topology>
    </subcellularLocation>
</comment>
<keyword evidence="8" id="KW-1185">Reference proteome</keyword>
<dbReference type="AlphaFoldDB" id="A0A930UYD6"/>
<name>A0A930UYD6_9ACTN</name>
<dbReference type="InterPro" id="IPR052165">
    <property type="entry name" value="Membrane_assoc_protease"/>
</dbReference>
<keyword evidence="4 5" id="KW-0472">Membrane</keyword>
<dbReference type="SUPFAM" id="SSF141322">
    <property type="entry name" value="NfeD domain-like"/>
    <property type="match status" value="1"/>
</dbReference>
<evidence type="ECO:0000313" key="7">
    <source>
        <dbReference type="EMBL" id="MBF4163143.1"/>
    </source>
</evidence>
<dbReference type="Pfam" id="PF01957">
    <property type="entry name" value="NfeD"/>
    <property type="match status" value="1"/>
</dbReference>
<protein>
    <submittedName>
        <fullName evidence="7">NfeD family protein</fullName>
    </submittedName>
</protein>
<evidence type="ECO:0000259" key="6">
    <source>
        <dbReference type="Pfam" id="PF01957"/>
    </source>
</evidence>
<comment type="caution">
    <text evidence="7">The sequence shown here is derived from an EMBL/GenBank/DDBJ whole genome shotgun (WGS) entry which is preliminary data.</text>
</comment>
<dbReference type="RefSeq" id="WP_194504394.1">
    <property type="nucleotide sequence ID" value="NZ_JADIVZ010000009.1"/>
</dbReference>
<evidence type="ECO:0000256" key="4">
    <source>
        <dbReference type="ARBA" id="ARBA00023136"/>
    </source>
</evidence>
<evidence type="ECO:0000256" key="1">
    <source>
        <dbReference type="ARBA" id="ARBA00004141"/>
    </source>
</evidence>
<dbReference type="InterPro" id="IPR002810">
    <property type="entry name" value="NfeD-like_C"/>
</dbReference>
<dbReference type="GO" id="GO:0005886">
    <property type="term" value="C:plasma membrane"/>
    <property type="evidence" value="ECO:0007669"/>
    <property type="project" value="TreeGrafter"/>
</dbReference>
<dbReference type="InterPro" id="IPR012340">
    <property type="entry name" value="NA-bd_OB-fold"/>
</dbReference>
<evidence type="ECO:0000256" key="3">
    <source>
        <dbReference type="ARBA" id="ARBA00022989"/>
    </source>
</evidence>
<feature type="transmembrane region" description="Helical" evidence="5">
    <location>
        <begin position="12"/>
        <end position="40"/>
    </location>
</feature>
<feature type="domain" description="NfeD-like C-terminal" evidence="6">
    <location>
        <begin position="89"/>
        <end position="147"/>
    </location>
</feature>
<gene>
    <name evidence="7" type="ORF">ISG29_15720</name>
</gene>
<organism evidence="7 8">
    <name type="scientific">Nocardioides acrostichi</name>
    <dbReference type="NCBI Taxonomy" id="2784339"/>
    <lineage>
        <taxon>Bacteria</taxon>
        <taxon>Bacillati</taxon>
        <taxon>Actinomycetota</taxon>
        <taxon>Actinomycetes</taxon>
        <taxon>Propionibacteriales</taxon>
        <taxon>Nocardioidaceae</taxon>
        <taxon>Nocardioides</taxon>
    </lineage>
</organism>
<sequence>MDWLGDHQWAAWLALAAALGVGEMFSLDLILGMLAVGALVGMVAGALAAPVVLQVLLAVAAAAATLTLLRPSLVHRLHDGPGLTTGHQKLVGSQGIAVTRLTAATSGQIRLEGEIWTAKPYDDTTPIAEGQTVEVFEIRGATAYVHPLTLPGSTPEEIA</sequence>
<dbReference type="Gene3D" id="2.40.50.140">
    <property type="entry name" value="Nucleic acid-binding proteins"/>
    <property type="match status" value="1"/>
</dbReference>
<evidence type="ECO:0000256" key="2">
    <source>
        <dbReference type="ARBA" id="ARBA00022692"/>
    </source>
</evidence>